<accession>A0A4Y2FFL2</accession>
<comment type="caution">
    <text evidence="1">The sequence shown here is derived from an EMBL/GenBank/DDBJ whole genome shotgun (WGS) entry which is preliminary data.</text>
</comment>
<name>A0A4Y2FFL2_ARAVE</name>
<evidence type="ECO:0000313" key="1">
    <source>
        <dbReference type="EMBL" id="GBM39105.1"/>
    </source>
</evidence>
<gene>
    <name evidence="1" type="ORF">AVEN_73047_1</name>
</gene>
<proteinExistence type="predicted"/>
<sequence length="100" mass="11216">MPLSSGISLMVGKRQLQRFLLAIGDGKPLTPRPFWRQNESPQKCWNFRDISHTSRDPDFSRDFHVASRPVGIDINAAGVQCGEESLCSRVCIASWSAARR</sequence>
<dbReference type="Proteomes" id="UP000499080">
    <property type="component" value="Unassembled WGS sequence"/>
</dbReference>
<dbReference type="EMBL" id="BGPR01000885">
    <property type="protein sequence ID" value="GBM39105.1"/>
    <property type="molecule type" value="Genomic_DNA"/>
</dbReference>
<dbReference type="AlphaFoldDB" id="A0A4Y2FFL2"/>
<organism evidence="1 2">
    <name type="scientific">Araneus ventricosus</name>
    <name type="common">Orbweaver spider</name>
    <name type="synonym">Epeira ventricosa</name>
    <dbReference type="NCBI Taxonomy" id="182803"/>
    <lineage>
        <taxon>Eukaryota</taxon>
        <taxon>Metazoa</taxon>
        <taxon>Ecdysozoa</taxon>
        <taxon>Arthropoda</taxon>
        <taxon>Chelicerata</taxon>
        <taxon>Arachnida</taxon>
        <taxon>Araneae</taxon>
        <taxon>Araneomorphae</taxon>
        <taxon>Entelegynae</taxon>
        <taxon>Araneoidea</taxon>
        <taxon>Araneidae</taxon>
        <taxon>Araneus</taxon>
    </lineage>
</organism>
<keyword evidence="2" id="KW-1185">Reference proteome</keyword>
<reference evidence="1 2" key="1">
    <citation type="journal article" date="2019" name="Sci. Rep.">
        <title>Orb-weaving spider Araneus ventricosus genome elucidates the spidroin gene catalogue.</title>
        <authorList>
            <person name="Kono N."/>
            <person name="Nakamura H."/>
            <person name="Ohtoshi R."/>
            <person name="Moran D.A.P."/>
            <person name="Shinohara A."/>
            <person name="Yoshida Y."/>
            <person name="Fujiwara M."/>
            <person name="Mori M."/>
            <person name="Tomita M."/>
            <person name="Arakawa K."/>
        </authorList>
    </citation>
    <scope>NUCLEOTIDE SEQUENCE [LARGE SCALE GENOMIC DNA]</scope>
</reference>
<protein>
    <submittedName>
        <fullName evidence="1">Uncharacterized protein</fullName>
    </submittedName>
</protein>
<evidence type="ECO:0000313" key="2">
    <source>
        <dbReference type="Proteomes" id="UP000499080"/>
    </source>
</evidence>